<evidence type="ECO:0000313" key="1">
    <source>
        <dbReference type="EMBL" id="PWN51328.1"/>
    </source>
</evidence>
<organism evidence="1 2">
    <name type="scientific">Violaceomyces palustris</name>
    <dbReference type="NCBI Taxonomy" id="1673888"/>
    <lineage>
        <taxon>Eukaryota</taxon>
        <taxon>Fungi</taxon>
        <taxon>Dikarya</taxon>
        <taxon>Basidiomycota</taxon>
        <taxon>Ustilaginomycotina</taxon>
        <taxon>Ustilaginomycetes</taxon>
        <taxon>Violaceomycetales</taxon>
        <taxon>Violaceomycetaceae</taxon>
        <taxon>Violaceomyces</taxon>
    </lineage>
</organism>
<sequence>MALFYSIYLAFSFFYLLAPSLAWAERRDSRSLVPSLSVSFSLWIPFSIITVFPPSPSSSPRVVIASEFKVECTWEHSLKLYLPCIREYMACGCKSLGSKSGALVDTILNSLIGFKRLSAQASPRRFRSHFTSFSSDSSEAALLDSRP</sequence>
<reference evidence="1 2" key="1">
    <citation type="journal article" date="2018" name="Mol. Biol. Evol.">
        <title>Broad Genomic Sampling Reveals a Smut Pathogenic Ancestry of the Fungal Clade Ustilaginomycotina.</title>
        <authorList>
            <person name="Kijpornyongpan T."/>
            <person name="Mondo S.J."/>
            <person name="Barry K."/>
            <person name="Sandor L."/>
            <person name="Lee J."/>
            <person name="Lipzen A."/>
            <person name="Pangilinan J."/>
            <person name="LaButti K."/>
            <person name="Hainaut M."/>
            <person name="Henrissat B."/>
            <person name="Grigoriev I.V."/>
            <person name="Spatafora J.W."/>
            <person name="Aime M.C."/>
        </authorList>
    </citation>
    <scope>NUCLEOTIDE SEQUENCE [LARGE SCALE GENOMIC DNA]</scope>
    <source>
        <strain evidence="1 2">SA 807</strain>
    </source>
</reference>
<name>A0ACD0NZR8_9BASI</name>
<accession>A0ACD0NZR8</accession>
<dbReference type="EMBL" id="KZ819852">
    <property type="protein sequence ID" value="PWN51328.1"/>
    <property type="molecule type" value="Genomic_DNA"/>
</dbReference>
<dbReference type="Proteomes" id="UP000245626">
    <property type="component" value="Unassembled WGS sequence"/>
</dbReference>
<evidence type="ECO:0000313" key="2">
    <source>
        <dbReference type="Proteomes" id="UP000245626"/>
    </source>
</evidence>
<proteinExistence type="predicted"/>
<gene>
    <name evidence="1" type="ORF">IE53DRAFT_54818</name>
</gene>
<protein>
    <submittedName>
        <fullName evidence="1">Uncharacterized protein</fullName>
    </submittedName>
</protein>
<keyword evidence="2" id="KW-1185">Reference proteome</keyword>